<keyword evidence="2" id="KW-1185">Reference proteome</keyword>
<dbReference type="EMBL" id="CP002590">
    <property type="protein sequence ID" value="AEA12858.1"/>
    <property type="molecule type" value="Genomic_DNA"/>
</dbReference>
<reference evidence="1 2" key="1">
    <citation type="journal article" date="2011" name="J. Bacteriol.">
        <title>Complete genome sequence of the thermoacidophilic crenarchaeon Thermoproteus uzoniensis 768-20.</title>
        <authorList>
            <person name="Mardanov A.V."/>
            <person name="Gumerov V.M."/>
            <person name="Beletsky A.V."/>
            <person name="Prokofeva M.I."/>
            <person name="Bonch-Osmolovskaya E.A."/>
            <person name="Ravin N.V."/>
            <person name="Skryabin K.G."/>
        </authorList>
    </citation>
    <scope>NUCLEOTIDE SEQUENCE [LARGE SCALE GENOMIC DNA]</scope>
    <source>
        <strain evidence="1 2">768-20</strain>
    </source>
</reference>
<gene>
    <name evidence="1" type="ordered locus">TUZN_1382</name>
</gene>
<organism evidence="1 2">
    <name type="scientific">Thermoproteus uzoniensis (strain 768-20)</name>
    <dbReference type="NCBI Taxonomy" id="999630"/>
    <lineage>
        <taxon>Archaea</taxon>
        <taxon>Thermoproteota</taxon>
        <taxon>Thermoprotei</taxon>
        <taxon>Thermoproteales</taxon>
        <taxon>Thermoproteaceae</taxon>
        <taxon>Thermoproteus</taxon>
    </lineage>
</organism>
<sequence>MSILVITVVVLAVALVVAYKSGLVAGIGGISAGGAQPATGRNGINIGAALAGPGASGNGPRIGRGKPNADVLAVATLPPEFTVVGPYARLLYERLGLPEGSALNASALNRSHVRLAWHIDRLTLVMPNGTNIAVEARTEVIQVEAGGFWVTIPPASVKPNYEITIVKGNNTLAALMGVAENLLKQMLHRPQPPWPHEVNTANFTLIKVRVIVPHWPIKITPPELIVPPQLWSTLNITTSRTGNSTKDPTWALSTFAKINSSNAVCGYIFPLNGSDLVIPISDYAGVPLTIFQDFENNGRIVRFLMPQVVAQLWPPALVENVWPSGSSEPLSVAGTPLTSPVDWLASGVTLCISQLSSGNGNYQITLTAAVNGNNYTIATIYENPVAGGYYIGISLGPGVQGFANPVVAVNASPVPFSVSFPYSASSIFYPSIAFETNDTSSSFFGNNTDFALSFQMGDSPYDVGEWPLYYSISNDLTCQSVWGTSCVGNTWPPTNTVWGASGLTVLYYYGSSYDGAVGSTGLLQSQGYANVVGVSCNYVDTDLSSLNVVVLKGIT</sequence>
<dbReference type="Proteomes" id="UP000008138">
    <property type="component" value="Chromosome"/>
</dbReference>
<proteinExistence type="predicted"/>
<dbReference type="HOGENOM" id="CLU_490609_0_0_2"/>
<protein>
    <submittedName>
        <fullName evidence="1">Uncharacterized protein</fullName>
    </submittedName>
</protein>
<name>F2L1C2_THEU7</name>
<dbReference type="AlphaFoldDB" id="F2L1C2"/>
<accession>F2L1C2</accession>
<evidence type="ECO:0000313" key="1">
    <source>
        <dbReference type="EMBL" id="AEA12858.1"/>
    </source>
</evidence>
<dbReference type="KEGG" id="tuz:TUZN_1382"/>
<reference key="2">
    <citation type="submission" date="2011-03" db="EMBL/GenBank/DDBJ databases">
        <title>Complete genome sequence of the thermoacidophilic crenarchaeon Thermoproteus uzoniensis 768-20.</title>
        <authorList>
            <person name="Mardanov A.V."/>
            <person name="Gumerov V.M."/>
            <person name="Beletsky A.V."/>
            <person name="Prokofeva M.I."/>
            <person name="Bonch-Osmolovskaya E.A."/>
            <person name="Ravin N.V."/>
            <person name="Skryabin K.G."/>
        </authorList>
    </citation>
    <scope>NUCLEOTIDE SEQUENCE</scope>
    <source>
        <strain>768-20</strain>
    </source>
</reference>
<evidence type="ECO:0000313" key="2">
    <source>
        <dbReference type="Proteomes" id="UP000008138"/>
    </source>
</evidence>
<dbReference type="STRING" id="999630.TUZN_1382"/>